<keyword evidence="9 14" id="KW-0012">Acyltransferase</keyword>
<evidence type="ECO:0000256" key="1">
    <source>
        <dbReference type="ARBA" id="ARBA00004137"/>
    </source>
</evidence>
<keyword evidence="4" id="KW-1000">Mitochondrion outer membrane</keyword>
<evidence type="ECO:0000256" key="6">
    <source>
        <dbReference type="ARBA" id="ARBA00023098"/>
    </source>
</evidence>
<dbReference type="OrthoDB" id="193467at2759"/>
<evidence type="ECO:0000256" key="10">
    <source>
        <dbReference type="ARBA" id="ARBA00024323"/>
    </source>
</evidence>
<proteinExistence type="inferred from homology"/>
<comment type="similarity">
    <text evidence="2 12">Belongs to the taffazin family.</text>
</comment>
<evidence type="ECO:0000256" key="5">
    <source>
        <dbReference type="ARBA" id="ARBA00022792"/>
    </source>
</evidence>
<evidence type="ECO:0000256" key="2">
    <source>
        <dbReference type="ARBA" id="ARBA00010524"/>
    </source>
</evidence>
<gene>
    <name evidence="14" type="ORF">JKP88DRAFT_296611</name>
</gene>
<evidence type="ECO:0000256" key="9">
    <source>
        <dbReference type="ARBA" id="ARBA00023315"/>
    </source>
</evidence>
<name>A0A835ZF50_9STRA</name>
<evidence type="ECO:0000256" key="4">
    <source>
        <dbReference type="ARBA" id="ARBA00022787"/>
    </source>
</evidence>
<keyword evidence="5" id="KW-0999">Mitochondrion inner membrane</keyword>
<sequence>MTISSVTTLSKAVLFGANDMKIKDDERYKHLIRCIKYRPEGKPLLTVGNHNSTLDDPALFGAFAPWSVDLTPRQMRWTICSQEICFMNAAFFGSGKVLPIERGGGIDQVQLLKFARRMAAGTWCHIFPEGRTVQLGHMGGRMGKNEAEIGTLKWGVGKLIAHAPVRPEIVPIYHTGMQNVVPEHPVTRDVLSPKPGTGHEITFRVGHPIVVDDLIEQYEKANGPLWKYTPSVAKDPPRFSWRSSSKELALYAAITRRVQTALEALEAEARAELGPNFPERPKIVISGEWKKLAGEE</sequence>
<organism evidence="14 15">
    <name type="scientific">Tribonema minus</name>
    <dbReference type="NCBI Taxonomy" id="303371"/>
    <lineage>
        <taxon>Eukaryota</taxon>
        <taxon>Sar</taxon>
        <taxon>Stramenopiles</taxon>
        <taxon>Ochrophyta</taxon>
        <taxon>PX clade</taxon>
        <taxon>Xanthophyceae</taxon>
        <taxon>Tribonematales</taxon>
        <taxon>Tribonemataceae</taxon>
        <taxon>Tribonema</taxon>
    </lineage>
</organism>
<dbReference type="CDD" id="cd07989">
    <property type="entry name" value="LPLAT_AGPAT-like"/>
    <property type="match status" value="1"/>
</dbReference>
<protein>
    <recommendedName>
        <fullName evidence="12">Tafazzin family protein</fullName>
    </recommendedName>
</protein>
<dbReference type="InterPro" id="IPR000872">
    <property type="entry name" value="Tafazzin"/>
</dbReference>
<comment type="caution">
    <text evidence="14">The sequence shown here is derived from an EMBL/GenBank/DDBJ whole genome shotgun (WGS) entry which is preliminary data.</text>
</comment>
<keyword evidence="7" id="KW-0496">Mitochondrion</keyword>
<comment type="catalytic activity">
    <reaction evidence="11">
        <text>1'-[1,2-diacyl-sn-glycero-3-phospho],3'-[1-acyl-sn-glycero-3-phospho]-glycerol + a 1,2-diacyl-sn-glycero-3-phosphocholine = a cardiolipin + a 1-acyl-sn-glycero-3-phosphocholine</text>
        <dbReference type="Rhea" id="RHEA:33731"/>
        <dbReference type="ChEBI" id="CHEBI:57643"/>
        <dbReference type="ChEBI" id="CHEBI:58168"/>
        <dbReference type="ChEBI" id="CHEBI:62237"/>
        <dbReference type="ChEBI" id="CHEBI:64743"/>
    </reaction>
    <physiologicalReaction direction="left-to-right" evidence="11">
        <dbReference type="Rhea" id="RHEA:33732"/>
    </physiologicalReaction>
    <physiologicalReaction direction="right-to-left" evidence="11">
        <dbReference type="Rhea" id="RHEA:33733"/>
    </physiologicalReaction>
</comment>
<feature type="domain" description="Phospholipid/glycerol acyltransferase" evidence="13">
    <location>
        <begin position="44"/>
        <end position="177"/>
    </location>
</feature>
<reference evidence="14" key="1">
    <citation type="submission" date="2021-02" db="EMBL/GenBank/DDBJ databases">
        <title>First Annotated Genome of the Yellow-green Alga Tribonema minus.</title>
        <authorList>
            <person name="Mahan K.M."/>
        </authorList>
    </citation>
    <scope>NUCLEOTIDE SEQUENCE</scope>
    <source>
        <strain evidence="14">UTEX B ZZ1240</strain>
    </source>
</reference>
<comment type="subcellular location">
    <subcellularLocation>
        <location evidence="1">Mitochondrion inner membrane</location>
        <topology evidence="1">Peripheral membrane protein</topology>
        <orientation evidence="1">Intermembrane side</orientation>
    </subcellularLocation>
    <subcellularLocation>
        <location evidence="10">Mitochondrion outer membrane</location>
        <topology evidence="10">Peripheral membrane protein</topology>
        <orientation evidence="10">Intermembrane side</orientation>
    </subcellularLocation>
</comment>
<keyword evidence="15" id="KW-1185">Reference proteome</keyword>
<evidence type="ECO:0000256" key="3">
    <source>
        <dbReference type="ARBA" id="ARBA00022679"/>
    </source>
</evidence>
<dbReference type="PANTHER" id="PTHR12497:SF0">
    <property type="entry name" value="TAFAZZIN"/>
    <property type="match status" value="1"/>
</dbReference>
<dbReference type="GO" id="GO:0005743">
    <property type="term" value="C:mitochondrial inner membrane"/>
    <property type="evidence" value="ECO:0007669"/>
    <property type="project" value="UniProtKB-SubCell"/>
</dbReference>
<evidence type="ECO:0000256" key="11">
    <source>
        <dbReference type="ARBA" id="ARBA00047906"/>
    </source>
</evidence>
<evidence type="ECO:0000313" key="14">
    <source>
        <dbReference type="EMBL" id="KAG5191144.1"/>
    </source>
</evidence>
<evidence type="ECO:0000256" key="12">
    <source>
        <dbReference type="RuleBase" id="RU365062"/>
    </source>
</evidence>
<dbReference type="SMART" id="SM00563">
    <property type="entry name" value="PlsC"/>
    <property type="match status" value="1"/>
</dbReference>
<evidence type="ECO:0000313" key="15">
    <source>
        <dbReference type="Proteomes" id="UP000664859"/>
    </source>
</evidence>
<dbReference type="PANTHER" id="PTHR12497">
    <property type="entry name" value="TAZ PROTEIN TAFAZZIN"/>
    <property type="match status" value="1"/>
</dbReference>
<dbReference type="EMBL" id="JAFCMP010000023">
    <property type="protein sequence ID" value="KAG5191144.1"/>
    <property type="molecule type" value="Genomic_DNA"/>
</dbReference>
<dbReference type="GO" id="GO:0005741">
    <property type="term" value="C:mitochondrial outer membrane"/>
    <property type="evidence" value="ECO:0007669"/>
    <property type="project" value="UniProtKB-SubCell"/>
</dbReference>
<keyword evidence="3 14" id="KW-0808">Transferase</keyword>
<dbReference type="InterPro" id="IPR002123">
    <property type="entry name" value="Plipid/glycerol_acylTrfase"/>
</dbReference>
<evidence type="ECO:0000256" key="8">
    <source>
        <dbReference type="ARBA" id="ARBA00023136"/>
    </source>
</evidence>
<dbReference type="Proteomes" id="UP000664859">
    <property type="component" value="Unassembled WGS sequence"/>
</dbReference>
<keyword evidence="8" id="KW-0472">Membrane</keyword>
<dbReference type="PRINTS" id="PR00979">
    <property type="entry name" value="TAFAZZIN"/>
</dbReference>
<evidence type="ECO:0000259" key="13">
    <source>
        <dbReference type="SMART" id="SM00563"/>
    </source>
</evidence>
<keyword evidence="6" id="KW-0443">Lipid metabolism</keyword>
<dbReference type="Pfam" id="PF01553">
    <property type="entry name" value="Acyltransferase"/>
    <property type="match status" value="1"/>
</dbReference>
<dbReference type="AlphaFoldDB" id="A0A835ZF50"/>
<evidence type="ECO:0000256" key="7">
    <source>
        <dbReference type="ARBA" id="ARBA00023128"/>
    </source>
</evidence>
<dbReference type="GO" id="GO:0008374">
    <property type="term" value="F:O-acyltransferase activity"/>
    <property type="evidence" value="ECO:0007669"/>
    <property type="project" value="TreeGrafter"/>
</dbReference>
<accession>A0A835ZF50</accession>
<dbReference type="GO" id="GO:0006644">
    <property type="term" value="P:phospholipid metabolic process"/>
    <property type="evidence" value="ECO:0007669"/>
    <property type="project" value="InterPro"/>
</dbReference>
<dbReference type="SUPFAM" id="SSF69593">
    <property type="entry name" value="Glycerol-3-phosphate (1)-acyltransferase"/>
    <property type="match status" value="1"/>
</dbReference>